<accession>A0A2P6V9I9</accession>
<evidence type="ECO:0000313" key="7">
    <source>
        <dbReference type="EMBL" id="PSC70752.1"/>
    </source>
</evidence>
<dbReference type="SUPFAM" id="SSF50156">
    <property type="entry name" value="PDZ domain-like"/>
    <property type="match status" value="1"/>
</dbReference>
<dbReference type="SUPFAM" id="SSF52096">
    <property type="entry name" value="ClpP/crotonase"/>
    <property type="match status" value="1"/>
</dbReference>
<dbReference type="Proteomes" id="UP000239649">
    <property type="component" value="Unassembled WGS sequence"/>
</dbReference>
<organism evidence="7 8">
    <name type="scientific">Micractinium conductrix</name>
    <dbReference type="NCBI Taxonomy" id="554055"/>
    <lineage>
        <taxon>Eukaryota</taxon>
        <taxon>Viridiplantae</taxon>
        <taxon>Chlorophyta</taxon>
        <taxon>core chlorophytes</taxon>
        <taxon>Trebouxiophyceae</taxon>
        <taxon>Chlorellales</taxon>
        <taxon>Chlorellaceae</taxon>
        <taxon>Chlorella clade</taxon>
        <taxon>Micractinium</taxon>
    </lineage>
</organism>
<dbReference type="Gene3D" id="3.90.226.10">
    <property type="entry name" value="2-enoyl-CoA Hydratase, Chain A, domain 1"/>
    <property type="match status" value="1"/>
</dbReference>
<dbReference type="InterPro" id="IPR004447">
    <property type="entry name" value="Peptidase_S41A"/>
</dbReference>
<evidence type="ECO:0000259" key="6">
    <source>
        <dbReference type="PROSITE" id="PS50106"/>
    </source>
</evidence>
<comment type="similarity">
    <text evidence="1">Belongs to the peptidase S41A family.</text>
</comment>
<dbReference type="SMART" id="SM00228">
    <property type="entry name" value="PDZ"/>
    <property type="match status" value="1"/>
</dbReference>
<dbReference type="Gene3D" id="2.30.42.10">
    <property type="match status" value="1"/>
</dbReference>
<dbReference type="PROSITE" id="PS50106">
    <property type="entry name" value="PDZ"/>
    <property type="match status" value="1"/>
</dbReference>
<feature type="domain" description="PDZ" evidence="6">
    <location>
        <begin position="66"/>
        <end position="136"/>
    </location>
</feature>
<dbReference type="GO" id="GO:0006508">
    <property type="term" value="P:proteolysis"/>
    <property type="evidence" value="ECO:0007669"/>
    <property type="project" value="UniProtKB-KW"/>
</dbReference>
<dbReference type="AlphaFoldDB" id="A0A2P6V9I9"/>
<dbReference type="InterPro" id="IPR041489">
    <property type="entry name" value="PDZ_6"/>
</dbReference>
<keyword evidence="3" id="KW-0378">Hydrolase</keyword>
<dbReference type="FunFam" id="2.30.42.10:FF:000063">
    <property type="entry name" value="Peptidase, S41 family"/>
    <property type="match status" value="1"/>
</dbReference>
<dbReference type="PANTHER" id="PTHR32060">
    <property type="entry name" value="TAIL-SPECIFIC PROTEASE"/>
    <property type="match status" value="1"/>
</dbReference>
<dbReference type="InterPro" id="IPR036034">
    <property type="entry name" value="PDZ_sf"/>
</dbReference>
<keyword evidence="4" id="KW-0720">Serine protease</keyword>
<feature type="region of interest" description="Disordered" evidence="5">
    <location>
        <begin position="438"/>
        <end position="476"/>
    </location>
</feature>
<dbReference type="InterPro" id="IPR001478">
    <property type="entry name" value="PDZ"/>
</dbReference>
<evidence type="ECO:0000256" key="5">
    <source>
        <dbReference type="SAM" id="MobiDB-lite"/>
    </source>
</evidence>
<gene>
    <name evidence="7" type="ORF">C2E20_5858</name>
</gene>
<sequence>MAEAWTIVTQTYVDASFNNTQWDEELVGALTAAADAKNAEEARQQIPQLLGKLGDPFTRWLAAKDYRDFRIGNDGELQGVGMLIASDPSSGRTVVLAPIKGSPAEQAGIQPGDELLNVDGTSIDGLDTDSVAQRLRGQEGSSVWVKVARRHTDEIPGVAGAQPDGAVEYKQFRLQRASVELNPVFATPLLLEDHVYGYVRLVNFSGHAAHEMQRAIWQLKRDGAEAFILDLRNNPGGLVNVALDVAGLWMDGPAPVFNVMDRTGEEPSVQAIGLAEPTHATTDLPMVVLVNRNSASASEILAGALHDNRRAEVLGEPTYGKGKIQSVFELGDGSALFVTVAKYQTPAGSDIDQIGVQPDRACAPLSGPGGITGIPVGPGASAMVMEELSTDECVLTAEQLLQKKVEAQPVPLLASAMRRAPPLVAAMRPTSANLGLPQASLRPGAWQPAAPLSPLRSRRRQLQRRQLSGRSSWDRCRAQSMPQSLLNTLELVPGWLKPSWLGEPPGPRAEQRAQRLRMLRRILRATQSAPALQLPLPPGEEAAPEESGPLDVTQAASNAVPFWAPSGGGAASASLVTALNGGAAGVVRAEEVRAVLPWLFVAEGRLDFSAMEHMASQLALSGLQLLDVTRFAAASGAANGHWHSGWGSHVRWAGPQALPSPAAAAAAALRRMELRRGGALTWMPDMEGKAVVLTFHPGHRQLAAETLALYLHAYLGLGGQEAVEAAGRAVGTSPLESTLRGHLEELATIADGWYRRVTLAWPYAGGHVEVVGDAVGGWEQRAPLVFNVKKKR</sequence>
<comment type="caution">
    <text evidence="7">The sequence shown here is derived from an EMBL/GenBank/DDBJ whole genome shotgun (WGS) entry which is preliminary data.</text>
</comment>
<evidence type="ECO:0000313" key="8">
    <source>
        <dbReference type="Proteomes" id="UP000239649"/>
    </source>
</evidence>
<dbReference type="STRING" id="554055.A0A2P6V9I9"/>
<name>A0A2P6V9I9_9CHLO</name>
<keyword evidence="8" id="KW-1185">Reference proteome</keyword>
<dbReference type="InterPro" id="IPR029045">
    <property type="entry name" value="ClpP/crotonase-like_dom_sf"/>
</dbReference>
<dbReference type="GO" id="GO:0004175">
    <property type="term" value="F:endopeptidase activity"/>
    <property type="evidence" value="ECO:0007669"/>
    <property type="project" value="TreeGrafter"/>
</dbReference>
<reference evidence="7 8" key="1">
    <citation type="journal article" date="2018" name="Plant J.">
        <title>Genome sequences of Chlorella sorokiniana UTEX 1602 and Micractinium conductrix SAG 241.80: implications to maltose excretion by a green alga.</title>
        <authorList>
            <person name="Arriola M.B."/>
            <person name="Velmurugan N."/>
            <person name="Zhang Y."/>
            <person name="Plunkett M.H."/>
            <person name="Hondzo H."/>
            <person name="Barney B.M."/>
        </authorList>
    </citation>
    <scope>NUCLEOTIDE SEQUENCE [LARGE SCALE GENOMIC DNA]</scope>
    <source>
        <strain evidence="7 8">SAG 241.80</strain>
    </source>
</reference>
<dbReference type="OrthoDB" id="43580at2759"/>
<dbReference type="NCBIfam" id="TIGR00225">
    <property type="entry name" value="prc"/>
    <property type="match status" value="1"/>
</dbReference>
<dbReference type="SMART" id="SM00245">
    <property type="entry name" value="TSPc"/>
    <property type="match status" value="1"/>
</dbReference>
<evidence type="ECO:0000256" key="2">
    <source>
        <dbReference type="ARBA" id="ARBA00022670"/>
    </source>
</evidence>
<evidence type="ECO:0000256" key="1">
    <source>
        <dbReference type="ARBA" id="ARBA00009179"/>
    </source>
</evidence>
<dbReference type="Gene3D" id="3.30.750.44">
    <property type="match status" value="1"/>
</dbReference>
<evidence type="ECO:0000256" key="4">
    <source>
        <dbReference type="ARBA" id="ARBA00022825"/>
    </source>
</evidence>
<dbReference type="GO" id="GO:0008236">
    <property type="term" value="F:serine-type peptidase activity"/>
    <property type="evidence" value="ECO:0007669"/>
    <property type="project" value="UniProtKB-KW"/>
</dbReference>
<dbReference type="PANTHER" id="PTHR32060:SF22">
    <property type="entry name" value="CARBOXYL-TERMINAL-PROCESSING PEPTIDASE 3, CHLOROPLASTIC"/>
    <property type="match status" value="1"/>
</dbReference>
<protein>
    <submittedName>
        <fullName evidence="7">Carboxyl-terminal-processing protease</fullName>
    </submittedName>
</protein>
<proteinExistence type="inferred from homology"/>
<dbReference type="EMBL" id="LHPF02000018">
    <property type="protein sequence ID" value="PSC70752.1"/>
    <property type="molecule type" value="Genomic_DNA"/>
</dbReference>
<dbReference type="Pfam" id="PF03572">
    <property type="entry name" value="Peptidase_S41"/>
    <property type="match status" value="1"/>
</dbReference>
<keyword evidence="2 7" id="KW-0645">Protease</keyword>
<dbReference type="CDD" id="cd07560">
    <property type="entry name" value="Peptidase_S41_CPP"/>
    <property type="match status" value="1"/>
</dbReference>
<dbReference type="CDD" id="cd06782">
    <property type="entry name" value="cpPDZ_CPP-like"/>
    <property type="match status" value="1"/>
</dbReference>
<dbReference type="Pfam" id="PF17820">
    <property type="entry name" value="PDZ_6"/>
    <property type="match status" value="1"/>
</dbReference>
<dbReference type="InterPro" id="IPR005151">
    <property type="entry name" value="Tail-specific_protease"/>
</dbReference>
<evidence type="ECO:0000256" key="3">
    <source>
        <dbReference type="ARBA" id="ARBA00022801"/>
    </source>
</evidence>